<comment type="function">
    <text evidence="3">Required for rescue of stalled ribosomes mediated by trans-translation. Binds to transfer-messenger RNA (tmRNA), required for stable association of tmRNA with ribosomes. tmRNA and SmpB together mimic tRNA shape, replacing the anticodon stem-loop with SmpB. tmRNA is encoded by the ssrA gene; the 2 termini fold to resemble tRNA(Ala) and it encodes a 'tag peptide', a short internal open reading frame. During trans-translation Ala-aminoacylated tmRNA acts like a tRNA, entering the A-site of stalled ribosomes, displacing the stalled mRNA. The ribosome then switches to translate the ORF on the tmRNA; the nascent peptide is terminated with the 'tag peptide' encoded by the tmRNA and targeted for degradation. The ribosome is freed to recommence translation, which seems to be the essential function of trans-translation.</text>
</comment>
<feature type="compositionally biased region" description="Basic residues" evidence="4">
    <location>
        <begin position="154"/>
        <end position="163"/>
    </location>
</feature>
<keyword evidence="2 3" id="KW-0694">RNA-binding</keyword>
<sequence>MRAVSKKTAKKADDSNVIAVNRRARHEYFIEETFEAGLSLTGWEVKSLRNGRINLTEGYVVIRRAQAWLVGANIPPLATASTHVKPDPTRTRKLLLHKREIARLLGATQQQGYTLVPLKLYWKRGLAKLAIGLAKGKQKHDKRETKKQQDWQRQKQRILKHKV</sequence>
<dbReference type="EMBL" id="FOEG01000001">
    <property type="protein sequence ID" value="SEO55312.1"/>
    <property type="molecule type" value="Genomic_DNA"/>
</dbReference>
<organism evidence="5 6">
    <name type="scientific">Aquisalimonas asiatica</name>
    <dbReference type="NCBI Taxonomy" id="406100"/>
    <lineage>
        <taxon>Bacteria</taxon>
        <taxon>Pseudomonadati</taxon>
        <taxon>Pseudomonadota</taxon>
        <taxon>Gammaproteobacteria</taxon>
        <taxon>Chromatiales</taxon>
        <taxon>Ectothiorhodospiraceae</taxon>
        <taxon>Aquisalimonas</taxon>
    </lineage>
</organism>
<dbReference type="Proteomes" id="UP000199657">
    <property type="component" value="Unassembled WGS sequence"/>
</dbReference>
<dbReference type="InterPro" id="IPR000037">
    <property type="entry name" value="SsrA-bd_prot"/>
</dbReference>
<keyword evidence="1 3" id="KW-0963">Cytoplasm</keyword>
<evidence type="ECO:0000313" key="5">
    <source>
        <dbReference type="EMBL" id="SEO55312.1"/>
    </source>
</evidence>
<dbReference type="Pfam" id="PF01668">
    <property type="entry name" value="SmpB"/>
    <property type="match status" value="1"/>
</dbReference>
<dbReference type="PANTHER" id="PTHR30308">
    <property type="entry name" value="TMRNA-BINDING COMPONENT OF TRANS-TRANSLATION TAGGING COMPLEX"/>
    <property type="match status" value="1"/>
</dbReference>
<name>A0A1H8QM98_9GAMM</name>
<dbReference type="GO" id="GO:0003723">
    <property type="term" value="F:RNA binding"/>
    <property type="evidence" value="ECO:0007669"/>
    <property type="project" value="UniProtKB-UniRule"/>
</dbReference>
<protein>
    <recommendedName>
        <fullName evidence="3">SsrA-binding protein</fullName>
    </recommendedName>
    <alternativeName>
        <fullName evidence="3">Small protein B</fullName>
    </alternativeName>
</protein>
<dbReference type="AlphaFoldDB" id="A0A1H8QM98"/>
<comment type="subcellular location">
    <subcellularLocation>
        <location evidence="3">Cytoplasm</location>
    </subcellularLocation>
    <text evidence="3">The tmRNA-SmpB complex associates with stalled 70S ribosomes.</text>
</comment>
<dbReference type="InterPro" id="IPR020081">
    <property type="entry name" value="SsrA-bd_prot_CS"/>
</dbReference>
<feature type="compositionally biased region" description="Basic and acidic residues" evidence="4">
    <location>
        <begin position="141"/>
        <end position="153"/>
    </location>
</feature>
<dbReference type="InterPro" id="IPR023620">
    <property type="entry name" value="SmpB"/>
</dbReference>
<dbReference type="PANTHER" id="PTHR30308:SF2">
    <property type="entry name" value="SSRA-BINDING PROTEIN"/>
    <property type="match status" value="1"/>
</dbReference>
<dbReference type="GO" id="GO:0070930">
    <property type="term" value="P:trans-translation-dependent protein tagging"/>
    <property type="evidence" value="ECO:0007669"/>
    <property type="project" value="TreeGrafter"/>
</dbReference>
<gene>
    <name evidence="3" type="primary">smpB</name>
    <name evidence="5" type="ORF">SAMN04488052_101661</name>
</gene>
<dbReference type="NCBIfam" id="NF003843">
    <property type="entry name" value="PRK05422.1"/>
    <property type="match status" value="1"/>
</dbReference>
<keyword evidence="6" id="KW-1185">Reference proteome</keyword>
<evidence type="ECO:0000313" key="6">
    <source>
        <dbReference type="Proteomes" id="UP000199657"/>
    </source>
</evidence>
<dbReference type="PROSITE" id="PS01317">
    <property type="entry name" value="SSRP"/>
    <property type="match status" value="1"/>
</dbReference>
<dbReference type="SUPFAM" id="SSF74982">
    <property type="entry name" value="Small protein B (SmpB)"/>
    <property type="match status" value="1"/>
</dbReference>
<dbReference type="NCBIfam" id="TIGR00086">
    <property type="entry name" value="smpB"/>
    <property type="match status" value="1"/>
</dbReference>
<evidence type="ECO:0000256" key="3">
    <source>
        <dbReference type="HAMAP-Rule" id="MF_00023"/>
    </source>
</evidence>
<dbReference type="STRING" id="406100.SAMN04488052_101661"/>
<dbReference type="CDD" id="cd09294">
    <property type="entry name" value="SmpB"/>
    <property type="match status" value="1"/>
</dbReference>
<feature type="region of interest" description="Disordered" evidence="4">
    <location>
        <begin position="137"/>
        <end position="163"/>
    </location>
</feature>
<evidence type="ECO:0000256" key="1">
    <source>
        <dbReference type="ARBA" id="ARBA00022490"/>
    </source>
</evidence>
<evidence type="ECO:0000256" key="4">
    <source>
        <dbReference type="SAM" id="MobiDB-lite"/>
    </source>
</evidence>
<proteinExistence type="inferred from homology"/>
<dbReference type="Gene3D" id="2.40.280.10">
    <property type="match status" value="1"/>
</dbReference>
<dbReference type="GO" id="GO:0070929">
    <property type="term" value="P:trans-translation"/>
    <property type="evidence" value="ECO:0007669"/>
    <property type="project" value="UniProtKB-UniRule"/>
</dbReference>
<dbReference type="GO" id="GO:0005829">
    <property type="term" value="C:cytosol"/>
    <property type="evidence" value="ECO:0007669"/>
    <property type="project" value="TreeGrafter"/>
</dbReference>
<evidence type="ECO:0000256" key="2">
    <source>
        <dbReference type="ARBA" id="ARBA00022884"/>
    </source>
</evidence>
<reference evidence="5 6" key="1">
    <citation type="submission" date="2016-10" db="EMBL/GenBank/DDBJ databases">
        <authorList>
            <person name="de Groot N.N."/>
        </authorList>
    </citation>
    <scope>NUCLEOTIDE SEQUENCE [LARGE SCALE GENOMIC DNA]</scope>
    <source>
        <strain evidence="5 6">CGMCC 1.6291</strain>
    </source>
</reference>
<accession>A0A1H8QM98</accession>
<dbReference type="RefSeq" id="WP_091639881.1">
    <property type="nucleotide sequence ID" value="NZ_FOEG01000001.1"/>
</dbReference>
<dbReference type="OrthoDB" id="9805462at2"/>
<comment type="similarity">
    <text evidence="3">Belongs to the SmpB family.</text>
</comment>
<dbReference type="HAMAP" id="MF_00023">
    <property type="entry name" value="SmpB"/>
    <property type="match status" value="1"/>
</dbReference>